<keyword evidence="3" id="KW-1185">Reference proteome</keyword>
<dbReference type="Pfam" id="PF01609">
    <property type="entry name" value="DDE_Tnp_1"/>
    <property type="match status" value="1"/>
</dbReference>
<dbReference type="GeneID" id="31233899"/>
<reference evidence="3" key="1">
    <citation type="journal article" date="2019" name="Int. J. Syst. Evol. Microbiol.">
        <title>The Global Catalogue of Microorganisms (GCM) 10K type strain sequencing project: providing services to taxonomists for standard genome sequencing and annotation.</title>
        <authorList>
            <consortium name="The Broad Institute Genomics Platform"/>
            <consortium name="The Broad Institute Genome Sequencing Center for Infectious Disease"/>
            <person name="Wu L."/>
            <person name="Ma J."/>
        </authorList>
    </citation>
    <scope>NUCLEOTIDE SEQUENCE [LARGE SCALE GENOMIC DNA]</scope>
    <source>
        <strain evidence="3">ICMP 257</strain>
    </source>
</reference>
<evidence type="ECO:0000313" key="3">
    <source>
        <dbReference type="Proteomes" id="UP001595908"/>
    </source>
</evidence>
<evidence type="ECO:0000313" key="2">
    <source>
        <dbReference type="EMBL" id="MFC4981731.1"/>
    </source>
</evidence>
<comment type="caution">
    <text evidence="2">The sequence shown here is derived from an EMBL/GenBank/DDBJ whole genome shotgun (WGS) entry which is preliminary data.</text>
</comment>
<dbReference type="PANTHER" id="PTHR30007:SF0">
    <property type="entry name" value="TRANSPOSASE"/>
    <property type="match status" value="1"/>
</dbReference>
<gene>
    <name evidence="2" type="ORF">ACFPL4_25800</name>
</gene>
<dbReference type="Proteomes" id="UP001595908">
    <property type="component" value="Unassembled WGS sequence"/>
</dbReference>
<dbReference type="InterPro" id="IPR002559">
    <property type="entry name" value="Transposase_11"/>
</dbReference>
<organism evidence="2 3">
    <name type="scientific">Streptomyces atroolivaceus</name>
    <dbReference type="NCBI Taxonomy" id="66869"/>
    <lineage>
        <taxon>Bacteria</taxon>
        <taxon>Bacillati</taxon>
        <taxon>Actinomycetota</taxon>
        <taxon>Actinomycetes</taxon>
        <taxon>Kitasatosporales</taxon>
        <taxon>Streptomycetaceae</taxon>
        <taxon>Streptomyces</taxon>
    </lineage>
</organism>
<dbReference type="RefSeq" id="WP_106972756.1">
    <property type="nucleotide sequence ID" value="NZ_JBHSJE010000008.1"/>
</dbReference>
<dbReference type="PANTHER" id="PTHR30007">
    <property type="entry name" value="PHP DOMAIN PROTEIN"/>
    <property type="match status" value="1"/>
</dbReference>
<dbReference type="EMBL" id="JBHSJE010000008">
    <property type="protein sequence ID" value="MFC4981731.1"/>
    <property type="molecule type" value="Genomic_DNA"/>
</dbReference>
<evidence type="ECO:0000259" key="1">
    <source>
        <dbReference type="Pfam" id="PF01609"/>
    </source>
</evidence>
<feature type="domain" description="Transposase IS4-like" evidence="1">
    <location>
        <begin position="48"/>
        <end position="133"/>
    </location>
</feature>
<name>A0ABV9VDI5_STRAZ</name>
<sequence>MPSDFPAWARVHAFFRRWREHGLITEFHDRLRGTVSEREGREAEPTAGNIDAQSVRAAATVPAASRGYDGGKEVPGRKRHIVTDTLGLLLAVAVTAANIGDRDAAAGLLVRLRRLHRDITLVWADGGYTGSLVGGCRDKLVLTLGSRTGHDCFSGAQVWPKRQCGWSRPLTSCWPIQSMSRTAR</sequence>
<proteinExistence type="predicted"/>
<accession>A0ABV9VDI5</accession>
<protein>
    <submittedName>
        <fullName evidence="2">Transposase</fullName>
    </submittedName>
</protein>